<dbReference type="AlphaFoldDB" id="A0A916SXF6"/>
<reference evidence="2" key="1">
    <citation type="journal article" date="2014" name="Int. J. Syst. Evol. Microbiol.">
        <title>Complete genome sequence of Corynebacterium casei LMG S-19264T (=DSM 44701T), isolated from a smear-ripened cheese.</title>
        <authorList>
            <consortium name="US DOE Joint Genome Institute (JGI-PGF)"/>
            <person name="Walter F."/>
            <person name="Albersmeier A."/>
            <person name="Kalinowski J."/>
            <person name="Ruckert C."/>
        </authorList>
    </citation>
    <scope>NUCLEOTIDE SEQUENCE</scope>
    <source>
        <strain evidence="2">CGMCC 1.15085</strain>
    </source>
</reference>
<feature type="transmembrane region" description="Helical" evidence="1">
    <location>
        <begin position="68"/>
        <end position="86"/>
    </location>
</feature>
<keyword evidence="1" id="KW-1133">Transmembrane helix</keyword>
<evidence type="ECO:0000313" key="3">
    <source>
        <dbReference type="Proteomes" id="UP000636793"/>
    </source>
</evidence>
<accession>A0A916SXF6</accession>
<keyword evidence="1" id="KW-0812">Transmembrane</keyword>
<dbReference type="Proteomes" id="UP000636793">
    <property type="component" value="Unassembled WGS sequence"/>
</dbReference>
<gene>
    <name evidence="2" type="ORF">GCM10011492_09720</name>
</gene>
<dbReference type="RefSeq" id="WP_229749464.1">
    <property type="nucleotide sequence ID" value="NZ_BMHI01000001.1"/>
</dbReference>
<keyword evidence="3" id="KW-1185">Reference proteome</keyword>
<feature type="transmembrane region" description="Helical" evidence="1">
    <location>
        <begin position="35"/>
        <end position="56"/>
    </location>
</feature>
<sequence length="99" mass="9954">MMNHIAAKASTLAAAVCPKAPKGASAPVNDIKGYVMWGVIVLFFLGIVAGIGGVVAGRVFSMPHASKVALVGLVVVFVAAIGYKVLPAMLNGIMGSGCI</sequence>
<evidence type="ECO:0000313" key="2">
    <source>
        <dbReference type="EMBL" id="GGB21877.1"/>
    </source>
</evidence>
<organism evidence="2 3">
    <name type="scientific">Flexivirga endophytica</name>
    <dbReference type="NCBI Taxonomy" id="1849103"/>
    <lineage>
        <taxon>Bacteria</taxon>
        <taxon>Bacillati</taxon>
        <taxon>Actinomycetota</taxon>
        <taxon>Actinomycetes</taxon>
        <taxon>Micrococcales</taxon>
        <taxon>Dermacoccaceae</taxon>
        <taxon>Flexivirga</taxon>
    </lineage>
</organism>
<comment type="caution">
    <text evidence="2">The sequence shown here is derived from an EMBL/GenBank/DDBJ whole genome shotgun (WGS) entry which is preliminary data.</text>
</comment>
<proteinExistence type="predicted"/>
<evidence type="ECO:0000256" key="1">
    <source>
        <dbReference type="SAM" id="Phobius"/>
    </source>
</evidence>
<reference evidence="2" key="2">
    <citation type="submission" date="2020-09" db="EMBL/GenBank/DDBJ databases">
        <authorList>
            <person name="Sun Q."/>
            <person name="Zhou Y."/>
        </authorList>
    </citation>
    <scope>NUCLEOTIDE SEQUENCE</scope>
    <source>
        <strain evidence="2">CGMCC 1.15085</strain>
    </source>
</reference>
<dbReference type="EMBL" id="BMHI01000001">
    <property type="protein sequence ID" value="GGB21877.1"/>
    <property type="molecule type" value="Genomic_DNA"/>
</dbReference>
<protein>
    <submittedName>
        <fullName evidence="2">Uncharacterized protein</fullName>
    </submittedName>
</protein>
<name>A0A916SXF6_9MICO</name>
<keyword evidence="1" id="KW-0472">Membrane</keyword>